<evidence type="ECO:0008006" key="3">
    <source>
        <dbReference type="Google" id="ProtNLM"/>
    </source>
</evidence>
<evidence type="ECO:0000313" key="2">
    <source>
        <dbReference type="Proteomes" id="UP000308652"/>
    </source>
</evidence>
<gene>
    <name evidence="1" type="ORF">BDQ12DRAFT_680854</name>
</gene>
<dbReference type="InterPro" id="IPR029063">
    <property type="entry name" value="SAM-dependent_MTases_sf"/>
</dbReference>
<dbReference type="Gene3D" id="3.40.50.150">
    <property type="entry name" value="Vaccinia Virus protein VP39"/>
    <property type="match status" value="1"/>
</dbReference>
<dbReference type="STRING" id="68775.A0A5C3M654"/>
<name>A0A5C3M654_9AGAR</name>
<dbReference type="CDD" id="cd02440">
    <property type="entry name" value="AdoMet_MTases"/>
    <property type="match status" value="1"/>
</dbReference>
<accession>A0A5C3M654</accession>
<keyword evidence="2" id="KW-1185">Reference proteome</keyword>
<dbReference type="AlphaFoldDB" id="A0A5C3M654"/>
<dbReference type="OrthoDB" id="184880at2759"/>
<sequence length="330" mass="36843">MSTSDPEFLHNYLLPHDTEEQIRLQNQYNLAKDVMGHASAVPEWIKLSEITNVMDVAAGTLVWTFDLIGSPAVRERLNPSESAPDRINLYACDITDAKFPPKEQLDSMGIKTFLQDITKPFPEKFKGTFDLIHMGLVRISLTSEGWKKALKNIYEILKPGGLLHMVELDHVFYAKDELPPDMYSGHDMKTKLTGSAWLHKLNSVVYLTATSNGFLHDVSYPSLGTLIKSASFFITSYDQSPMPFGALCRTLRGSKGALLESAEKPTLDNLNIVTSMLIKGLYSQGRLEAPSGHPITSEEECKDVMDDILTGCTEEGAFIMIFEYVARKDL</sequence>
<protein>
    <recommendedName>
        <fullName evidence="3">Methyltransferase domain-containing protein</fullName>
    </recommendedName>
</protein>
<organism evidence="1 2">
    <name type="scientific">Crucibulum laeve</name>
    <dbReference type="NCBI Taxonomy" id="68775"/>
    <lineage>
        <taxon>Eukaryota</taxon>
        <taxon>Fungi</taxon>
        <taxon>Dikarya</taxon>
        <taxon>Basidiomycota</taxon>
        <taxon>Agaricomycotina</taxon>
        <taxon>Agaricomycetes</taxon>
        <taxon>Agaricomycetidae</taxon>
        <taxon>Agaricales</taxon>
        <taxon>Agaricineae</taxon>
        <taxon>Nidulariaceae</taxon>
        <taxon>Crucibulum</taxon>
    </lineage>
</organism>
<evidence type="ECO:0000313" key="1">
    <source>
        <dbReference type="EMBL" id="TFK40377.1"/>
    </source>
</evidence>
<dbReference type="Pfam" id="PF01209">
    <property type="entry name" value="Ubie_methyltran"/>
    <property type="match status" value="1"/>
</dbReference>
<proteinExistence type="predicted"/>
<dbReference type="Proteomes" id="UP000308652">
    <property type="component" value="Unassembled WGS sequence"/>
</dbReference>
<dbReference type="SUPFAM" id="SSF53335">
    <property type="entry name" value="S-adenosyl-L-methionine-dependent methyltransferases"/>
    <property type="match status" value="1"/>
</dbReference>
<reference evidence="1 2" key="1">
    <citation type="journal article" date="2019" name="Nat. Ecol. Evol.">
        <title>Megaphylogeny resolves global patterns of mushroom evolution.</title>
        <authorList>
            <person name="Varga T."/>
            <person name="Krizsan K."/>
            <person name="Foldi C."/>
            <person name="Dima B."/>
            <person name="Sanchez-Garcia M."/>
            <person name="Sanchez-Ramirez S."/>
            <person name="Szollosi G.J."/>
            <person name="Szarkandi J.G."/>
            <person name="Papp V."/>
            <person name="Albert L."/>
            <person name="Andreopoulos W."/>
            <person name="Angelini C."/>
            <person name="Antonin V."/>
            <person name="Barry K.W."/>
            <person name="Bougher N.L."/>
            <person name="Buchanan P."/>
            <person name="Buyck B."/>
            <person name="Bense V."/>
            <person name="Catcheside P."/>
            <person name="Chovatia M."/>
            <person name="Cooper J."/>
            <person name="Damon W."/>
            <person name="Desjardin D."/>
            <person name="Finy P."/>
            <person name="Geml J."/>
            <person name="Haridas S."/>
            <person name="Hughes K."/>
            <person name="Justo A."/>
            <person name="Karasinski D."/>
            <person name="Kautmanova I."/>
            <person name="Kiss B."/>
            <person name="Kocsube S."/>
            <person name="Kotiranta H."/>
            <person name="LaButti K.M."/>
            <person name="Lechner B.E."/>
            <person name="Liimatainen K."/>
            <person name="Lipzen A."/>
            <person name="Lukacs Z."/>
            <person name="Mihaltcheva S."/>
            <person name="Morgado L.N."/>
            <person name="Niskanen T."/>
            <person name="Noordeloos M.E."/>
            <person name="Ohm R.A."/>
            <person name="Ortiz-Santana B."/>
            <person name="Ovrebo C."/>
            <person name="Racz N."/>
            <person name="Riley R."/>
            <person name="Savchenko A."/>
            <person name="Shiryaev A."/>
            <person name="Soop K."/>
            <person name="Spirin V."/>
            <person name="Szebenyi C."/>
            <person name="Tomsovsky M."/>
            <person name="Tulloss R.E."/>
            <person name="Uehling J."/>
            <person name="Grigoriev I.V."/>
            <person name="Vagvolgyi C."/>
            <person name="Papp T."/>
            <person name="Martin F.M."/>
            <person name="Miettinen O."/>
            <person name="Hibbett D.S."/>
            <person name="Nagy L.G."/>
        </authorList>
    </citation>
    <scope>NUCLEOTIDE SEQUENCE [LARGE SCALE GENOMIC DNA]</scope>
    <source>
        <strain evidence="1 2">CBS 166.37</strain>
    </source>
</reference>
<dbReference type="EMBL" id="ML213597">
    <property type="protein sequence ID" value="TFK40377.1"/>
    <property type="molecule type" value="Genomic_DNA"/>
</dbReference>